<dbReference type="OrthoDB" id="47785at2759"/>
<organism evidence="1 2">
    <name type="scientific">Carex littledalei</name>
    <dbReference type="NCBI Taxonomy" id="544730"/>
    <lineage>
        <taxon>Eukaryota</taxon>
        <taxon>Viridiplantae</taxon>
        <taxon>Streptophyta</taxon>
        <taxon>Embryophyta</taxon>
        <taxon>Tracheophyta</taxon>
        <taxon>Spermatophyta</taxon>
        <taxon>Magnoliopsida</taxon>
        <taxon>Liliopsida</taxon>
        <taxon>Poales</taxon>
        <taxon>Cyperaceae</taxon>
        <taxon>Cyperoideae</taxon>
        <taxon>Cariceae</taxon>
        <taxon>Carex</taxon>
        <taxon>Carex subgen. Euthyceras</taxon>
    </lineage>
</organism>
<name>A0A833QR69_9POAL</name>
<comment type="caution">
    <text evidence="1">The sequence shown here is derived from an EMBL/GenBank/DDBJ whole genome shotgun (WGS) entry which is preliminary data.</text>
</comment>
<gene>
    <name evidence="1" type="ORF">FCM35_KLT08226</name>
</gene>
<evidence type="ECO:0000313" key="1">
    <source>
        <dbReference type="EMBL" id="KAF3326596.1"/>
    </source>
</evidence>
<evidence type="ECO:0000313" key="2">
    <source>
        <dbReference type="Proteomes" id="UP000623129"/>
    </source>
</evidence>
<dbReference type="Proteomes" id="UP000623129">
    <property type="component" value="Unassembled WGS sequence"/>
</dbReference>
<dbReference type="EMBL" id="SWLB01000018">
    <property type="protein sequence ID" value="KAF3326596.1"/>
    <property type="molecule type" value="Genomic_DNA"/>
</dbReference>
<proteinExistence type="predicted"/>
<protein>
    <submittedName>
        <fullName evidence="1">Uncharacterized protein</fullName>
    </submittedName>
</protein>
<dbReference type="AlphaFoldDB" id="A0A833QR69"/>
<reference evidence="1" key="1">
    <citation type="submission" date="2020-01" db="EMBL/GenBank/DDBJ databases">
        <title>Genome sequence of Kobresia littledalei, the first chromosome-level genome in the family Cyperaceae.</title>
        <authorList>
            <person name="Qu G."/>
        </authorList>
    </citation>
    <scope>NUCLEOTIDE SEQUENCE</scope>
    <source>
        <strain evidence="1">C.B.Clarke</strain>
        <tissue evidence="1">Leaf</tissue>
    </source>
</reference>
<sequence>MFWSCLNTSGLSRSSSVGTSFNSDFLAGFSTAACKRSYNYSDSQESDPEFHIYSFEMIPGQYPLLIGDATNRDLLKLHLLSSRLEILSKDVQFARLEITAEEVQFPIIIRRQYTPVPHGNILAPLRGARKGWMVLSENLAGG</sequence>
<keyword evidence="2" id="KW-1185">Reference proteome</keyword>
<accession>A0A833QR69</accession>